<feature type="compositionally biased region" description="Polar residues" evidence="6">
    <location>
        <begin position="343"/>
        <end position="352"/>
    </location>
</feature>
<dbReference type="AlphaFoldDB" id="A0A9D4TIA8"/>
<feature type="compositionally biased region" description="Low complexity" evidence="6">
    <location>
        <begin position="298"/>
        <end position="310"/>
    </location>
</feature>
<keyword evidence="8" id="KW-0732">Signal</keyword>
<feature type="transmembrane region" description="Helical" evidence="7">
    <location>
        <begin position="591"/>
        <end position="610"/>
    </location>
</feature>
<feature type="transmembrane region" description="Helical" evidence="7">
    <location>
        <begin position="561"/>
        <end position="585"/>
    </location>
</feature>
<feature type="transmembrane region" description="Helical" evidence="7">
    <location>
        <begin position="106"/>
        <end position="133"/>
    </location>
</feature>
<keyword evidence="5 7" id="KW-0472">Membrane</keyword>
<evidence type="ECO:0000256" key="1">
    <source>
        <dbReference type="ARBA" id="ARBA00004141"/>
    </source>
</evidence>
<dbReference type="OrthoDB" id="434519at2759"/>
<reference evidence="9" key="2">
    <citation type="submission" date="2020-11" db="EMBL/GenBank/DDBJ databases">
        <authorList>
            <person name="Cecchin M."/>
            <person name="Marcolungo L."/>
            <person name="Rossato M."/>
            <person name="Girolomoni L."/>
            <person name="Cosentino E."/>
            <person name="Cuine S."/>
            <person name="Li-Beisson Y."/>
            <person name="Delledonne M."/>
            <person name="Ballottari M."/>
        </authorList>
    </citation>
    <scope>NUCLEOTIDE SEQUENCE</scope>
    <source>
        <strain evidence="9">211/11P</strain>
        <tissue evidence="9">Whole cell</tissue>
    </source>
</reference>
<keyword evidence="10" id="KW-1185">Reference proteome</keyword>
<feature type="transmembrane region" description="Helical" evidence="7">
    <location>
        <begin position="473"/>
        <end position="497"/>
    </location>
</feature>
<sequence length="667" mass="67651">MAGTVHNAAKIAVLSLLASGCAGTQQLDHRNKGLTAAPAALPLRGSFAHHTTACALAGGWCPLHVTNGSYQYSATSAGSLSSASGNEPSHHPLPHKPLLPLSALDVVTVVLASFALLLAASGGIGGGAILVPINLMVLGFGTNSAVALSNITIVGGTLANLAFNIGRRHPLRRGAPLIDWDLILVMEPATILGALLGGYVNKVLPGWLATVSLTLLLTLITFKTFAKGRSIYRLEQEKIKHKARLQSQGSSHLLLDVEEEGPGFEGLAAAGDSVALDSVYGSRQRSAFLSPEGPLALPPDSAGSSAPSAAEGGGLAAAEDPDLEAANGGTNGGTNGGGGPPTLTSVHRSSSHPVPIGGSRSGSADDLRLPLLSPIEDQGDPQLAAEGQRQGPTAARIIPLGGAWPLNGTGSGKTPAASPFAPANGGKPAAVAAGSEAAWRLHIPWGEVGVLLLLLAGVVVSDILKGKAACASLFYWLAATAMLPATLATQLAVRAFLLRKGAAQRAAGHAPVEGDVEWTAKSTLVFPALCSFAGLAAGTFGVGGGIIKGPLMLEMGVLPEVAAATSATMIFFTSASASVVFISFGAVQWDYAALLFTMGLVCTAVGQILVMWAHKHIQTRSLLVFLMAAVLGISCVALAVESMLATQAAAAAHSLWHFHGICGNHSG</sequence>
<dbReference type="Proteomes" id="UP001055712">
    <property type="component" value="Unassembled WGS sequence"/>
</dbReference>
<keyword evidence="3 7" id="KW-0812">Transmembrane</keyword>
<gene>
    <name evidence="9" type="ORF">D9Q98_008612</name>
</gene>
<evidence type="ECO:0000256" key="2">
    <source>
        <dbReference type="ARBA" id="ARBA00009142"/>
    </source>
</evidence>
<feature type="region of interest" description="Disordered" evidence="6">
    <location>
        <begin position="372"/>
        <end position="391"/>
    </location>
</feature>
<name>A0A9D4TIA8_CHLVU</name>
<proteinExistence type="inferred from homology"/>
<dbReference type="GO" id="GO:0016020">
    <property type="term" value="C:membrane"/>
    <property type="evidence" value="ECO:0007669"/>
    <property type="project" value="UniProtKB-SubCell"/>
</dbReference>
<evidence type="ECO:0000256" key="4">
    <source>
        <dbReference type="ARBA" id="ARBA00022989"/>
    </source>
</evidence>
<dbReference type="PANTHER" id="PTHR14255">
    <property type="entry name" value="CEREBLON"/>
    <property type="match status" value="1"/>
</dbReference>
<evidence type="ECO:0000256" key="3">
    <source>
        <dbReference type="ARBA" id="ARBA00022692"/>
    </source>
</evidence>
<dbReference type="EMBL" id="SIDB01000011">
    <property type="protein sequence ID" value="KAI3426236.1"/>
    <property type="molecule type" value="Genomic_DNA"/>
</dbReference>
<feature type="transmembrane region" description="Helical" evidence="7">
    <location>
        <begin position="622"/>
        <end position="640"/>
    </location>
</feature>
<feature type="transmembrane region" description="Helical" evidence="7">
    <location>
        <begin position="443"/>
        <end position="461"/>
    </location>
</feature>
<feature type="compositionally biased region" description="Gly residues" evidence="6">
    <location>
        <begin position="329"/>
        <end position="340"/>
    </location>
</feature>
<comment type="similarity">
    <text evidence="2">Belongs to the 4-toluene sulfonate uptake permease (TSUP) (TC 2.A.102) family.</text>
</comment>
<protein>
    <recommendedName>
        <fullName evidence="11">Sulfite exporter TauE/SafE family protein</fullName>
    </recommendedName>
</protein>
<organism evidence="9 10">
    <name type="scientific">Chlorella vulgaris</name>
    <name type="common">Green alga</name>
    <dbReference type="NCBI Taxonomy" id="3077"/>
    <lineage>
        <taxon>Eukaryota</taxon>
        <taxon>Viridiplantae</taxon>
        <taxon>Chlorophyta</taxon>
        <taxon>core chlorophytes</taxon>
        <taxon>Trebouxiophyceae</taxon>
        <taxon>Chlorellales</taxon>
        <taxon>Chlorellaceae</taxon>
        <taxon>Chlorella clade</taxon>
        <taxon>Chlorella</taxon>
    </lineage>
</organism>
<feature type="transmembrane region" description="Helical" evidence="7">
    <location>
        <begin position="177"/>
        <end position="200"/>
    </location>
</feature>
<feature type="signal peptide" evidence="8">
    <location>
        <begin position="1"/>
        <end position="23"/>
    </location>
</feature>
<dbReference type="PANTHER" id="PTHR14255:SF3">
    <property type="entry name" value="SULFITE EXPORTER TAUE_SAFE FAMILY PROTEIN 5-RELATED"/>
    <property type="match status" value="1"/>
</dbReference>
<evidence type="ECO:0000256" key="7">
    <source>
        <dbReference type="SAM" id="Phobius"/>
    </source>
</evidence>
<evidence type="ECO:0008006" key="11">
    <source>
        <dbReference type="Google" id="ProtNLM"/>
    </source>
</evidence>
<evidence type="ECO:0000256" key="5">
    <source>
        <dbReference type="ARBA" id="ARBA00023136"/>
    </source>
</evidence>
<evidence type="ECO:0000313" key="10">
    <source>
        <dbReference type="Proteomes" id="UP001055712"/>
    </source>
</evidence>
<comment type="subcellular location">
    <subcellularLocation>
        <location evidence="1">Membrane</location>
        <topology evidence="1">Multi-pass membrane protein</topology>
    </subcellularLocation>
</comment>
<dbReference type="GO" id="GO:0016567">
    <property type="term" value="P:protein ubiquitination"/>
    <property type="evidence" value="ECO:0007669"/>
    <property type="project" value="TreeGrafter"/>
</dbReference>
<dbReference type="GO" id="GO:0031464">
    <property type="term" value="C:Cul4A-RING E3 ubiquitin ligase complex"/>
    <property type="evidence" value="ECO:0007669"/>
    <property type="project" value="TreeGrafter"/>
</dbReference>
<accession>A0A9D4TIA8</accession>
<comment type="caution">
    <text evidence="9">The sequence shown here is derived from an EMBL/GenBank/DDBJ whole genome shotgun (WGS) entry which is preliminary data.</text>
</comment>
<dbReference type="InterPro" id="IPR002781">
    <property type="entry name" value="TM_pro_TauE-like"/>
</dbReference>
<evidence type="ECO:0000313" key="9">
    <source>
        <dbReference type="EMBL" id="KAI3426236.1"/>
    </source>
</evidence>
<feature type="chain" id="PRO_5038432307" description="Sulfite exporter TauE/SafE family protein" evidence="8">
    <location>
        <begin position="24"/>
        <end position="667"/>
    </location>
</feature>
<feature type="region of interest" description="Disordered" evidence="6">
    <location>
        <begin position="290"/>
        <end position="367"/>
    </location>
</feature>
<evidence type="ECO:0000256" key="6">
    <source>
        <dbReference type="SAM" id="MobiDB-lite"/>
    </source>
</evidence>
<evidence type="ECO:0000256" key="8">
    <source>
        <dbReference type="SAM" id="SignalP"/>
    </source>
</evidence>
<feature type="transmembrane region" description="Helical" evidence="7">
    <location>
        <begin position="145"/>
        <end position="165"/>
    </location>
</feature>
<keyword evidence="4 7" id="KW-1133">Transmembrane helix</keyword>
<feature type="transmembrane region" description="Helical" evidence="7">
    <location>
        <begin position="206"/>
        <end position="226"/>
    </location>
</feature>
<dbReference type="Pfam" id="PF01925">
    <property type="entry name" value="TauE"/>
    <property type="match status" value="2"/>
</dbReference>
<reference evidence="9" key="1">
    <citation type="journal article" date="2019" name="Plant J.">
        <title>Chlorella vulgaris genome assembly and annotation reveals the molecular basis for metabolic acclimation to high light conditions.</title>
        <authorList>
            <person name="Cecchin M."/>
            <person name="Marcolungo L."/>
            <person name="Rossato M."/>
            <person name="Girolomoni L."/>
            <person name="Cosentino E."/>
            <person name="Cuine S."/>
            <person name="Li-Beisson Y."/>
            <person name="Delledonne M."/>
            <person name="Ballottari M."/>
        </authorList>
    </citation>
    <scope>NUCLEOTIDE SEQUENCE</scope>
    <source>
        <strain evidence="9">211/11P</strain>
    </source>
</reference>